<gene>
    <name evidence="2" type="ORF">Tco025E_10077</name>
</gene>
<proteinExistence type="predicted"/>
<feature type="compositionally biased region" description="Basic residues" evidence="1">
    <location>
        <begin position="44"/>
        <end position="58"/>
    </location>
</feature>
<dbReference type="RefSeq" id="XP_029223029.1">
    <property type="nucleotide sequence ID" value="XM_029376868.1"/>
</dbReference>
<evidence type="ECO:0000256" key="1">
    <source>
        <dbReference type="SAM" id="MobiDB-lite"/>
    </source>
</evidence>
<dbReference type="Proteomes" id="UP000284403">
    <property type="component" value="Unassembled WGS sequence"/>
</dbReference>
<feature type="region of interest" description="Disordered" evidence="1">
    <location>
        <begin position="1"/>
        <end position="65"/>
    </location>
</feature>
<evidence type="ECO:0000313" key="2">
    <source>
        <dbReference type="EMBL" id="RNE95336.1"/>
    </source>
</evidence>
<accession>A0A422MQ42</accession>
<organism evidence="2 3">
    <name type="scientific">Trypanosoma conorhini</name>
    <dbReference type="NCBI Taxonomy" id="83891"/>
    <lineage>
        <taxon>Eukaryota</taxon>
        <taxon>Discoba</taxon>
        <taxon>Euglenozoa</taxon>
        <taxon>Kinetoplastea</taxon>
        <taxon>Metakinetoplastina</taxon>
        <taxon>Trypanosomatida</taxon>
        <taxon>Trypanosomatidae</taxon>
        <taxon>Trypanosoma</taxon>
    </lineage>
</organism>
<name>A0A422MQ42_9TRYP</name>
<dbReference type="EMBL" id="MKKU01001457">
    <property type="protein sequence ID" value="RNE95336.1"/>
    <property type="molecule type" value="Genomic_DNA"/>
</dbReference>
<dbReference type="AlphaFoldDB" id="A0A422MQ42"/>
<dbReference type="OrthoDB" id="10430016at2759"/>
<feature type="compositionally biased region" description="Pro residues" evidence="1">
    <location>
        <begin position="30"/>
        <end position="42"/>
    </location>
</feature>
<keyword evidence="3" id="KW-1185">Reference proteome</keyword>
<dbReference type="GeneID" id="40323688"/>
<reference evidence="2 3" key="1">
    <citation type="journal article" date="2018" name="BMC Genomics">
        <title>Genomic comparison of Trypanosoma conorhini and Trypanosoma rangeli to Trypanosoma cruzi strains of high and low virulence.</title>
        <authorList>
            <person name="Bradwell K.R."/>
            <person name="Koparde V.N."/>
            <person name="Matveyev A.V."/>
            <person name="Serrano M.G."/>
            <person name="Alves J.M."/>
            <person name="Parikh H."/>
            <person name="Huang B."/>
            <person name="Lee V."/>
            <person name="Espinosa-Alvarez O."/>
            <person name="Ortiz P.A."/>
            <person name="Costa-Martins A.G."/>
            <person name="Teixeira M.M."/>
            <person name="Buck G.A."/>
        </authorList>
    </citation>
    <scope>NUCLEOTIDE SEQUENCE [LARGE SCALE GENOMIC DNA]</scope>
    <source>
        <strain evidence="2 3">025E</strain>
    </source>
</reference>
<feature type="region of interest" description="Disordered" evidence="1">
    <location>
        <begin position="93"/>
        <end position="114"/>
    </location>
</feature>
<protein>
    <submittedName>
        <fullName evidence="2">Uncharacterized protein</fullName>
    </submittedName>
</protein>
<evidence type="ECO:0000313" key="3">
    <source>
        <dbReference type="Proteomes" id="UP000284403"/>
    </source>
</evidence>
<comment type="caution">
    <text evidence="2">The sequence shown here is derived from an EMBL/GenBank/DDBJ whole genome shotgun (WGS) entry which is preliminary data.</text>
</comment>
<sequence length="249" mass="27623">MRKKAVKKREALQNVKQRLSTAAARQPSCSPLPAPRPSPGPSRPRAKGKRKGQRRRRAVATPTSALRSPAVLPLLLEVGRGELHQFPPQVAVGQPAVRPESRMRRMPKTPQGPMPLAHLQRARPKHLQRGPSLPAQMTPRRRLAVTAAPRPRTPLPSLRCFFCLRMRLPLRWWPREWQCERSVHTSLPSSSICVSPCTDSLALASPHEAHTHTQCVLVYIHISTHAAPSVFFCTRRAAAVLLGCMGTAP</sequence>